<feature type="region of interest" description="Disordered" evidence="1">
    <location>
        <begin position="357"/>
        <end position="378"/>
    </location>
</feature>
<keyword evidence="4" id="KW-1185">Reference proteome</keyword>
<dbReference type="Proteomes" id="UP000800094">
    <property type="component" value="Unassembled WGS sequence"/>
</dbReference>
<dbReference type="PROSITE" id="PS51257">
    <property type="entry name" value="PROKAR_LIPOPROTEIN"/>
    <property type="match status" value="1"/>
</dbReference>
<sequence length="887" mass="90466">MRSHALLSSALLAACANANRFHRRLNSSSISPSLSVDTSTDGSGSSQASSTSSQVTITRLATPDISSTISSSSSPSLTSDSSDTSSTSFSTSISAETHNSTVSTTSFTSSTTSLYSSNSTTIASTNASTTSPGICTGCVLEAYNPTSTWFSSEMSSSWTSVVVTETILTKMITYMTGTQVETVVTEFETLNQTKTVMGPANMTITHSTPVFTVTPTDGVELTLPAGPTYVIYHSLYGGLDFNPIETGMPMETYITEIFETEAPELTCSAHVSHLYDLLPTRTEDWSSFIQTVSDSGGLGYDTPLPLPPALIEFLKQDPDVQTIFSGSDIATCTQRPTSQPLRTTNVLVSTIATPPMETFPTLSPGQPTLPPPVPTPRKSTYLSTTYESTSTHVTVRGCLRCDTAVPNPPVGPTHGDSGPSHNQPNPTPNPNNPPKPNPNTPGIPDIIISIVNNPAYTPNPRPRPNNPDQSITIGDSVFNIHPAQPTQPNQPNAQNTRAPAVVIGTNTLTPGQTATINGVPVVVPTAGGGSTIIVDGSTIGVNPVPTGPAVLTVGDTTVTANPQGQFIVGTQTLIPGGPAITVDGSTLSLGPSGTVAVVNGVTQTLGSAPIITGAPVLTVDGQIISATIIGGSTMFVLGPGQTLTPGGVLTVDGTTFSMPEDGSGSTVVVNGVTSTLNAPGLPVLTLDDSESVTATVEGGTTAFIFGPGQTLTPGGVITVDGTTFSMPASASGSVVVINGVTSTLGQGPITAAADLTINGKTYTATVRDGTTEYVLGPGTTLRPGEAVTISGTTYSLDPKGTALIINGKTSTIPSMPASNSATTTGSGSNSESTSDSSSTSRRDPGNFIASGIGISSKAGAVPGSRGGLDKWAEGAVIGLAGWILMLI</sequence>
<feature type="chain" id="PRO_5025329482" description="VWFD domain-containing protein" evidence="2">
    <location>
        <begin position="19"/>
        <end position="887"/>
    </location>
</feature>
<feature type="region of interest" description="Disordered" evidence="1">
    <location>
        <begin position="28"/>
        <end position="56"/>
    </location>
</feature>
<reference evidence="3" key="1">
    <citation type="journal article" date="2020" name="Stud. Mycol.">
        <title>101 Dothideomycetes genomes: a test case for predicting lifestyles and emergence of pathogens.</title>
        <authorList>
            <person name="Haridas S."/>
            <person name="Albert R."/>
            <person name="Binder M."/>
            <person name="Bloem J."/>
            <person name="Labutti K."/>
            <person name="Salamov A."/>
            <person name="Andreopoulos B."/>
            <person name="Baker S."/>
            <person name="Barry K."/>
            <person name="Bills G."/>
            <person name="Bluhm B."/>
            <person name="Cannon C."/>
            <person name="Castanera R."/>
            <person name="Culley D."/>
            <person name="Daum C."/>
            <person name="Ezra D."/>
            <person name="Gonzalez J."/>
            <person name="Henrissat B."/>
            <person name="Kuo A."/>
            <person name="Liang C."/>
            <person name="Lipzen A."/>
            <person name="Lutzoni F."/>
            <person name="Magnuson J."/>
            <person name="Mondo S."/>
            <person name="Nolan M."/>
            <person name="Ohm R."/>
            <person name="Pangilinan J."/>
            <person name="Park H.-J."/>
            <person name="Ramirez L."/>
            <person name="Alfaro M."/>
            <person name="Sun H."/>
            <person name="Tritt A."/>
            <person name="Yoshinaga Y."/>
            <person name="Zwiers L.-H."/>
            <person name="Turgeon B."/>
            <person name="Goodwin S."/>
            <person name="Spatafora J."/>
            <person name="Crous P."/>
            <person name="Grigoriev I."/>
        </authorList>
    </citation>
    <scope>NUCLEOTIDE SEQUENCE</scope>
    <source>
        <strain evidence="3">CBS 122368</strain>
    </source>
</reference>
<gene>
    <name evidence="3" type="ORF">BU26DRAFT_41533</name>
</gene>
<feature type="region of interest" description="Disordered" evidence="1">
    <location>
        <begin position="813"/>
        <end position="851"/>
    </location>
</feature>
<protein>
    <recommendedName>
        <fullName evidence="5">VWFD domain-containing protein</fullName>
    </recommendedName>
</protein>
<feature type="region of interest" description="Disordered" evidence="1">
    <location>
        <begin position="405"/>
        <end position="473"/>
    </location>
</feature>
<name>A0A6A6J3B2_9PLEO</name>
<feature type="compositionally biased region" description="Low complexity" evidence="1">
    <location>
        <begin position="817"/>
        <end position="839"/>
    </location>
</feature>
<feature type="signal peptide" evidence="2">
    <location>
        <begin position="1"/>
        <end position="18"/>
    </location>
</feature>
<dbReference type="RefSeq" id="XP_033692329.1">
    <property type="nucleotide sequence ID" value="XM_033823107.1"/>
</dbReference>
<feature type="compositionally biased region" description="Pro residues" evidence="1">
    <location>
        <begin position="425"/>
        <end position="441"/>
    </location>
</feature>
<dbReference type="AlphaFoldDB" id="A0A6A6J3B2"/>
<proteinExistence type="predicted"/>
<evidence type="ECO:0000313" key="4">
    <source>
        <dbReference type="Proteomes" id="UP000800094"/>
    </source>
</evidence>
<dbReference type="EMBL" id="ML987189">
    <property type="protein sequence ID" value="KAF2257325.1"/>
    <property type="molecule type" value="Genomic_DNA"/>
</dbReference>
<keyword evidence="2" id="KW-0732">Signal</keyword>
<accession>A0A6A6J3B2</accession>
<evidence type="ECO:0000256" key="1">
    <source>
        <dbReference type="SAM" id="MobiDB-lite"/>
    </source>
</evidence>
<evidence type="ECO:0000256" key="2">
    <source>
        <dbReference type="SAM" id="SignalP"/>
    </source>
</evidence>
<organism evidence="3 4">
    <name type="scientific">Trematosphaeria pertusa</name>
    <dbReference type="NCBI Taxonomy" id="390896"/>
    <lineage>
        <taxon>Eukaryota</taxon>
        <taxon>Fungi</taxon>
        <taxon>Dikarya</taxon>
        <taxon>Ascomycota</taxon>
        <taxon>Pezizomycotina</taxon>
        <taxon>Dothideomycetes</taxon>
        <taxon>Pleosporomycetidae</taxon>
        <taxon>Pleosporales</taxon>
        <taxon>Massarineae</taxon>
        <taxon>Trematosphaeriaceae</taxon>
        <taxon>Trematosphaeria</taxon>
    </lineage>
</organism>
<evidence type="ECO:0008006" key="5">
    <source>
        <dbReference type="Google" id="ProtNLM"/>
    </source>
</evidence>
<dbReference type="GeneID" id="54576437"/>
<dbReference type="OrthoDB" id="3944128at2759"/>
<evidence type="ECO:0000313" key="3">
    <source>
        <dbReference type="EMBL" id="KAF2257325.1"/>
    </source>
</evidence>